<sequence>MGLQIAHTAGYTKQSVTSSGICVGYCLGNFVDPLVFNPKDAPVYPGFIVVPITSIVATALSIVYRYVCIWHNKERDKTGIMRLLITPTTTISRIRRIHGSGIPFKPRRFSPTSQIAS</sequence>
<keyword evidence="3" id="KW-1185">Reference proteome</keyword>
<accession>A0A6A5T7R7</accession>
<keyword evidence="1" id="KW-0812">Transmembrane</keyword>
<dbReference type="EMBL" id="ML977071">
    <property type="protein sequence ID" value="KAF1948184.1"/>
    <property type="molecule type" value="Genomic_DNA"/>
</dbReference>
<evidence type="ECO:0000256" key="1">
    <source>
        <dbReference type="SAM" id="Phobius"/>
    </source>
</evidence>
<dbReference type="AlphaFoldDB" id="A0A6A5T7R7"/>
<gene>
    <name evidence="2" type="ORF">CC80DRAFT_498381</name>
</gene>
<feature type="transmembrane region" description="Helical" evidence="1">
    <location>
        <begin position="43"/>
        <end position="67"/>
    </location>
</feature>
<dbReference type="OrthoDB" id="6730379at2759"/>
<organism evidence="2 3">
    <name type="scientific">Byssothecium circinans</name>
    <dbReference type="NCBI Taxonomy" id="147558"/>
    <lineage>
        <taxon>Eukaryota</taxon>
        <taxon>Fungi</taxon>
        <taxon>Dikarya</taxon>
        <taxon>Ascomycota</taxon>
        <taxon>Pezizomycotina</taxon>
        <taxon>Dothideomycetes</taxon>
        <taxon>Pleosporomycetidae</taxon>
        <taxon>Pleosporales</taxon>
        <taxon>Massarineae</taxon>
        <taxon>Massarinaceae</taxon>
        <taxon>Byssothecium</taxon>
    </lineage>
</organism>
<reference evidence="2" key="1">
    <citation type="journal article" date="2020" name="Stud. Mycol.">
        <title>101 Dothideomycetes genomes: a test case for predicting lifestyles and emergence of pathogens.</title>
        <authorList>
            <person name="Haridas S."/>
            <person name="Albert R."/>
            <person name="Binder M."/>
            <person name="Bloem J."/>
            <person name="Labutti K."/>
            <person name="Salamov A."/>
            <person name="Andreopoulos B."/>
            <person name="Baker S."/>
            <person name="Barry K."/>
            <person name="Bills G."/>
            <person name="Bluhm B."/>
            <person name="Cannon C."/>
            <person name="Castanera R."/>
            <person name="Culley D."/>
            <person name="Daum C."/>
            <person name="Ezra D."/>
            <person name="Gonzalez J."/>
            <person name="Henrissat B."/>
            <person name="Kuo A."/>
            <person name="Liang C."/>
            <person name="Lipzen A."/>
            <person name="Lutzoni F."/>
            <person name="Magnuson J."/>
            <person name="Mondo S."/>
            <person name="Nolan M."/>
            <person name="Ohm R."/>
            <person name="Pangilinan J."/>
            <person name="Park H.-J."/>
            <person name="Ramirez L."/>
            <person name="Alfaro M."/>
            <person name="Sun H."/>
            <person name="Tritt A."/>
            <person name="Yoshinaga Y."/>
            <person name="Zwiers L.-H."/>
            <person name="Turgeon B."/>
            <person name="Goodwin S."/>
            <person name="Spatafora J."/>
            <person name="Crous P."/>
            <person name="Grigoriev I."/>
        </authorList>
    </citation>
    <scope>NUCLEOTIDE SEQUENCE</scope>
    <source>
        <strain evidence="2">CBS 675.92</strain>
    </source>
</reference>
<keyword evidence="1" id="KW-1133">Transmembrane helix</keyword>
<proteinExistence type="predicted"/>
<dbReference type="Proteomes" id="UP000800035">
    <property type="component" value="Unassembled WGS sequence"/>
</dbReference>
<evidence type="ECO:0000313" key="2">
    <source>
        <dbReference type="EMBL" id="KAF1948184.1"/>
    </source>
</evidence>
<name>A0A6A5T7R7_9PLEO</name>
<protein>
    <submittedName>
        <fullName evidence="2">Uncharacterized protein</fullName>
    </submittedName>
</protein>
<evidence type="ECO:0000313" key="3">
    <source>
        <dbReference type="Proteomes" id="UP000800035"/>
    </source>
</evidence>
<keyword evidence="1" id="KW-0472">Membrane</keyword>